<name>A0A2W1N6X9_PAEXE</name>
<reference evidence="2" key="1">
    <citation type="submission" date="2018-06" db="EMBL/GenBank/DDBJ databases">
        <title>Paenibacillus xerothermodurans sp. nov. an extremely dry heat resistant spore forming bacterium isolated from the soil of Cape Canaveral, Florida.</title>
        <authorList>
            <person name="Seuylemezian A."/>
            <person name="Kaur N."/>
            <person name="Patil P."/>
            <person name="Patil P."/>
            <person name="Mayilraj S."/>
            <person name="Vaishampayan P."/>
        </authorList>
    </citation>
    <scope>NUCLEOTIDE SEQUENCE [LARGE SCALE GENOMIC DNA]</scope>
    <source>
        <strain evidence="2">ATCC 27380</strain>
    </source>
</reference>
<evidence type="ECO:0000313" key="3">
    <source>
        <dbReference type="Proteomes" id="UP000214746"/>
    </source>
</evidence>
<dbReference type="RefSeq" id="WP_111361089.1">
    <property type="nucleotide sequence ID" value="NZ_NHRJ02000015.1"/>
</dbReference>
<keyword evidence="3" id="KW-1185">Reference proteome</keyword>
<feature type="compositionally biased region" description="Basic and acidic residues" evidence="1">
    <location>
        <begin position="1"/>
        <end position="10"/>
    </location>
</feature>
<feature type="region of interest" description="Disordered" evidence="1">
    <location>
        <begin position="1"/>
        <end position="67"/>
    </location>
</feature>
<evidence type="ECO:0000256" key="1">
    <source>
        <dbReference type="SAM" id="MobiDB-lite"/>
    </source>
</evidence>
<organism evidence="2 3">
    <name type="scientific">Paenibacillus xerothermodurans</name>
    <dbReference type="NCBI Taxonomy" id="1977292"/>
    <lineage>
        <taxon>Bacteria</taxon>
        <taxon>Bacillati</taxon>
        <taxon>Bacillota</taxon>
        <taxon>Bacilli</taxon>
        <taxon>Bacillales</taxon>
        <taxon>Paenibacillaceae</taxon>
        <taxon>Paenibacillus</taxon>
    </lineage>
</organism>
<proteinExistence type="predicted"/>
<dbReference type="EMBL" id="NHRJ02000015">
    <property type="protein sequence ID" value="PZE19574.1"/>
    <property type="molecule type" value="Genomic_DNA"/>
</dbReference>
<evidence type="ECO:0000313" key="2">
    <source>
        <dbReference type="EMBL" id="PZE19574.1"/>
    </source>
</evidence>
<comment type="caution">
    <text evidence="2">The sequence shown here is derived from an EMBL/GenBank/DDBJ whole genome shotgun (WGS) entry which is preliminary data.</text>
</comment>
<dbReference type="AlphaFoldDB" id="A0A2W1N6X9"/>
<accession>A0A2W1N6X9</accession>
<dbReference type="Proteomes" id="UP000214746">
    <property type="component" value="Unassembled WGS sequence"/>
</dbReference>
<sequence length="67" mass="7549">MMDKQHREPDVSNTFAGITIPEEQQDIAPTDMVSPWVEETIDNIEDAFDGKDDTDEAEDDTAEASKY</sequence>
<protein>
    <submittedName>
        <fullName evidence="2">Uncharacterized protein</fullName>
    </submittedName>
</protein>
<feature type="compositionally biased region" description="Acidic residues" evidence="1">
    <location>
        <begin position="39"/>
        <end position="67"/>
    </location>
</feature>
<dbReference type="OrthoDB" id="2624306at2"/>
<gene>
    <name evidence="2" type="ORF">CBW46_017820</name>
</gene>